<evidence type="ECO:0000256" key="4">
    <source>
        <dbReference type="ARBA" id="ARBA00022692"/>
    </source>
</evidence>
<dbReference type="InterPro" id="IPR037066">
    <property type="entry name" value="Plug_dom_sf"/>
</dbReference>
<dbReference type="AlphaFoldDB" id="A0A0M8MHC0"/>
<dbReference type="RefSeq" id="WP_054407737.1">
    <property type="nucleotide sequence ID" value="NZ_FOYA01000001.1"/>
</dbReference>
<name>A0A0M8MHC0_9FLAO</name>
<dbReference type="InterPro" id="IPR000531">
    <property type="entry name" value="Beta-barrel_TonB"/>
</dbReference>
<evidence type="ECO:0000256" key="8">
    <source>
        <dbReference type="ARBA" id="ARBA00023170"/>
    </source>
</evidence>
<reference evidence="15 16" key="1">
    <citation type="submission" date="2015-08" db="EMBL/GenBank/DDBJ databases">
        <title>Whole genome sequence of Flavobacterium akiainvivens IK-1T, from decaying Wikstroemia oahuensis, an endemic Hawaiian shrub.</title>
        <authorList>
            <person name="Wan X."/>
            <person name="Hou S."/>
            <person name="Saito J."/>
            <person name="Donachie S."/>
        </authorList>
    </citation>
    <scope>NUCLEOTIDE SEQUENCE [LARGE SCALE GENOMIC DNA]</scope>
    <source>
        <strain evidence="15 16">IK-1</strain>
    </source>
</reference>
<dbReference type="Pfam" id="PF00593">
    <property type="entry name" value="TonB_dep_Rec_b-barrel"/>
    <property type="match status" value="1"/>
</dbReference>
<evidence type="ECO:0000256" key="6">
    <source>
        <dbReference type="ARBA" id="ARBA00023077"/>
    </source>
</evidence>
<evidence type="ECO:0000313" key="15">
    <source>
        <dbReference type="EMBL" id="KOS06241.1"/>
    </source>
</evidence>
<feature type="domain" description="TonB-dependent receptor-like beta-barrel" evidence="13">
    <location>
        <begin position="162"/>
        <end position="582"/>
    </location>
</feature>
<dbReference type="PATRIC" id="fig|1202724.3.peg.1974"/>
<proteinExistence type="inferred from homology"/>
<comment type="subcellular location">
    <subcellularLocation>
        <location evidence="1 10">Cell outer membrane</location>
        <topology evidence="1 10">Multi-pass membrane protein</topology>
    </subcellularLocation>
</comment>
<evidence type="ECO:0000313" key="16">
    <source>
        <dbReference type="Proteomes" id="UP000037755"/>
    </source>
</evidence>
<dbReference type="GO" id="GO:0044718">
    <property type="term" value="P:siderophore transmembrane transport"/>
    <property type="evidence" value="ECO:0007669"/>
    <property type="project" value="TreeGrafter"/>
</dbReference>
<gene>
    <name evidence="15" type="ORF">AM493_09515</name>
</gene>
<dbReference type="PANTHER" id="PTHR30069">
    <property type="entry name" value="TONB-DEPENDENT OUTER MEMBRANE RECEPTOR"/>
    <property type="match status" value="1"/>
</dbReference>
<keyword evidence="16" id="KW-1185">Reference proteome</keyword>
<keyword evidence="9 10" id="KW-0998">Cell outer membrane</keyword>
<keyword evidence="2 10" id="KW-0813">Transport</keyword>
<dbReference type="SUPFAM" id="SSF56935">
    <property type="entry name" value="Porins"/>
    <property type="match status" value="1"/>
</dbReference>
<dbReference type="InterPro" id="IPR012910">
    <property type="entry name" value="Plug_dom"/>
</dbReference>
<keyword evidence="8 15" id="KW-0675">Receptor</keyword>
<evidence type="ECO:0000259" key="14">
    <source>
        <dbReference type="Pfam" id="PF07715"/>
    </source>
</evidence>
<evidence type="ECO:0000256" key="5">
    <source>
        <dbReference type="ARBA" id="ARBA00022729"/>
    </source>
</evidence>
<dbReference type="Gene3D" id="2.170.130.10">
    <property type="entry name" value="TonB-dependent receptor, plug domain"/>
    <property type="match status" value="1"/>
</dbReference>
<evidence type="ECO:0000256" key="10">
    <source>
        <dbReference type="PROSITE-ProRule" id="PRU01360"/>
    </source>
</evidence>
<dbReference type="Pfam" id="PF07715">
    <property type="entry name" value="Plug"/>
    <property type="match status" value="1"/>
</dbReference>
<evidence type="ECO:0000256" key="1">
    <source>
        <dbReference type="ARBA" id="ARBA00004571"/>
    </source>
</evidence>
<comment type="caution">
    <text evidence="15">The sequence shown here is derived from an EMBL/GenBank/DDBJ whole genome shotgun (WGS) entry which is preliminary data.</text>
</comment>
<keyword evidence="5 12" id="KW-0732">Signal</keyword>
<organism evidence="15 16">
    <name type="scientific">Flavobacterium akiainvivens</name>
    <dbReference type="NCBI Taxonomy" id="1202724"/>
    <lineage>
        <taxon>Bacteria</taxon>
        <taxon>Pseudomonadati</taxon>
        <taxon>Bacteroidota</taxon>
        <taxon>Flavobacteriia</taxon>
        <taxon>Flavobacteriales</taxon>
        <taxon>Flavobacteriaceae</taxon>
        <taxon>Flavobacterium</taxon>
    </lineage>
</organism>
<keyword evidence="4 10" id="KW-0812">Transmembrane</keyword>
<evidence type="ECO:0000256" key="2">
    <source>
        <dbReference type="ARBA" id="ARBA00022448"/>
    </source>
</evidence>
<evidence type="ECO:0000256" key="11">
    <source>
        <dbReference type="RuleBase" id="RU003357"/>
    </source>
</evidence>
<accession>A0A0M8MHC0</accession>
<evidence type="ECO:0000259" key="13">
    <source>
        <dbReference type="Pfam" id="PF00593"/>
    </source>
</evidence>
<sequence>MRLNIFIPLFLLLLCQNLLAQQDTIILDRVLISDTQLRDYSHTQSVQNLNDSVITRNAPSLTSLLQYNAVIYFKENGPGMVSSPSFRGTTAQQTAVIWNGININSQFNGQTDFNTLNARDFSTVSVRAGGGSVIYGSSAIGGSIHLDSPLGFGQRFDNEFRADYGSFATYAANYKMQASTDDLSANISISHNSSDNDFKYPGYNLYNDNGQYHNTSLNAAFAYKLNEKNILRFYGYVFGGQRHFSRTLAAPSRSMYDDFNTRTLVEWMGNYNRFTSRLKAAYLEENYKYFENHASDLYTHGKVQTFIGRYDAAYQVTDGIKINAIADYTQNKGDGSDIVDKKRDIFSGSVLFSHHVNDVFQYEAGVRKEITSAYESPVLFSGGVTVKVASWYSVKVNGSRNFRMPTFNDLYWPGSGNPNLSPETSYQAELGNVFTHNNFTATVTGYYIRMQDMLRWVPGAGGFWRPENVDRAKNYGAEALINWQKDFGRHTVGFSGTYAYTVSRRDGSASQLIYVPKHKATASVSYAYGRFSAYYRHLFNGLVYTTANNGSELDPYNVSGIGAEYTFNFCKGLSLGAQVNNLYEEEYMAVAVRPMPGRNYNLYLNFKF</sequence>
<protein>
    <submittedName>
        <fullName evidence="15">TonB-dependent receptor</fullName>
    </submittedName>
</protein>
<keyword evidence="3 10" id="KW-1134">Transmembrane beta strand</keyword>
<comment type="similarity">
    <text evidence="10 11">Belongs to the TonB-dependent receptor family.</text>
</comment>
<feature type="signal peptide" evidence="12">
    <location>
        <begin position="1"/>
        <end position="20"/>
    </location>
</feature>
<dbReference type="PANTHER" id="PTHR30069:SF29">
    <property type="entry name" value="HEMOGLOBIN AND HEMOGLOBIN-HAPTOGLOBIN-BINDING PROTEIN 1-RELATED"/>
    <property type="match status" value="1"/>
</dbReference>
<keyword evidence="7 10" id="KW-0472">Membrane</keyword>
<keyword evidence="6 11" id="KW-0798">TonB box</keyword>
<dbReference type="OrthoDB" id="9762903at2"/>
<evidence type="ECO:0000256" key="12">
    <source>
        <dbReference type="SAM" id="SignalP"/>
    </source>
</evidence>
<dbReference type="GO" id="GO:0009279">
    <property type="term" value="C:cell outer membrane"/>
    <property type="evidence" value="ECO:0007669"/>
    <property type="project" value="UniProtKB-SubCell"/>
</dbReference>
<evidence type="ECO:0000256" key="3">
    <source>
        <dbReference type="ARBA" id="ARBA00022452"/>
    </source>
</evidence>
<dbReference type="InterPro" id="IPR036942">
    <property type="entry name" value="Beta-barrel_TonB_sf"/>
</dbReference>
<dbReference type="GO" id="GO:0015344">
    <property type="term" value="F:siderophore uptake transmembrane transporter activity"/>
    <property type="evidence" value="ECO:0007669"/>
    <property type="project" value="TreeGrafter"/>
</dbReference>
<dbReference type="EMBL" id="LIYD01000005">
    <property type="protein sequence ID" value="KOS06241.1"/>
    <property type="molecule type" value="Genomic_DNA"/>
</dbReference>
<evidence type="ECO:0000256" key="7">
    <source>
        <dbReference type="ARBA" id="ARBA00023136"/>
    </source>
</evidence>
<dbReference type="PROSITE" id="PS52016">
    <property type="entry name" value="TONB_DEPENDENT_REC_3"/>
    <property type="match status" value="1"/>
</dbReference>
<dbReference type="STRING" id="1202724.AM493_09515"/>
<evidence type="ECO:0000256" key="9">
    <source>
        <dbReference type="ARBA" id="ARBA00023237"/>
    </source>
</evidence>
<dbReference type="InterPro" id="IPR039426">
    <property type="entry name" value="TonB-dep_rcpt-like"/>
</dbReference>
<dbReference type="Proteomes" id="UP000037755">
    <property type="component" value="Unassembled WGS sequence"/>
</dbReference>
<dbReference type="Gene3D" id="2.40.170.20">
    <property type="entry name" value="TonB-dependent receptor, beta-barrel domain"/>
    <property type="match status" value="1"/>
</dbReference>
<feature type="domain" description="TonB-dependent receptor plug" evidence="14">
    <location>
        <begin position="41"/>
        <end position="142"/>
    </location>
</feature>
<feature type="chain" id="PRO_5005818394" evidence="12">
    <location>
        <begin position="21"/>
        <end position="608"/>
    </location>
</feature>